<evidence type="ECO:0000256" key="8">
    <source>
        <dbReference type="RuleBase" id="RU000683"/>
    </source>
</evidence>
<dbReference type="Gene3D" id="3.10.180.10">
    <property type="entry name" value="2,3-Dihydroxybiphenyl 1,2-Dioxygenase, domain 1"/>
    <property type="match status" value="2"/>
</dbReference>
<evidence type="ECO:0000256" key="2">
    <source>
        <dbReference type="ARBA" id="ARBA00008784"/>
    </source>
</evidence>
<dbReference type="OrthoDB" id="317332at2"/>
<dbReference type="InterPro" id="IPR050383">
    <property type="entry name" value="GlyoxalaseI/FosfomycinResist"/>
</dbReference>
<dbReference type="InterPro" id="IPR029068">
    <property type="entry name" value="Glyas_Bleomycin-R_OHBP_Dase"/>
</dbReference>
<keyword evidence="3" id="KW-0479">Metal-binding</keyword>
<evidence type="ECO:0000256" key="4">
    <source>
        <dbReference type="ARBA" id="ARBA00022797"/>
    </source>
</evidence>
<dbReference type="AlphaFoldDB" id="A0A1M6XYC4"/>
<keyword evidence="6 8" id="KW-0560">Oxidoreductase</keyword>
<evidence type="ECO:0000256" key="3">
    <source>
        <dbReference type="ARBA" id="ARBA00022723"/>
    </source>
</evidence>
<keyword evidence="4 8" id="KW-0058">Aromatic hydrocarbons catabolism</keyword>
<dbReference type="EMBL" id="FRAF01000039">
    <property type="protein sequence ID" value="SHL10980.1"/>
    <property type="molecule type" value="Genomic_DNA"/>
</dbReference>
<proteinExistence type="inferred from homology"/>
<dbReference type="InterPro" id="IPR011981">
    <property type="entry name" value="DHPA_dOase_Mn/Fe"/>
</dbReference>
<dbReference type="InterPro" id="IPR004360">
    <property type="entry name" value="Glyas_Fos-R_dOase_dom"/>
</dbReference>
<gene>
    <name evidence="10" type="ORF">SAMN05443507_1399</name>
</gene>
<evidence type="ECO:0000313" key="10">
    <source>
        <dbReference type="EMBL" id="SHL10980.1"/>
    </source>
</evidence>
<evidence type="ECO:0000313" key="11">
    <source>
        <dbReference type="Proteomes" id="UP000184016"/>
    </source>
</evidence>
<protein>
    <submittedName>
        <fullName evidence="10">3,4-dihydroxyphenylacetate 2,3-dioxygenase</fullName>
    </submittedName>
</protein>
<dbReference type="PANTHER" id="PTHR21366">
    <property type="entry name" value="GLYOXALASE FAMILY PROTEIN"/>
    <property type="match status" value="1"/>
</dbReference>
<organism evidence="10 11">
    <name type="scientific">Alicyclobacillus tolerans</name>
    <dbReference type="NCBI Taxonomy" id="90970"/>
    <lineage>
        <taxon>Bacteria</taxon>
        <taxon>Bacillati</taxon>
        <taxon>Bacillota</taxon>
        <taxon>Bacilli</taxon>
        <taxon>Bacillales</taxon>
        <taxon>Alicyclobacillaceae</taxon>
        <taxon>Alicyclobacillus</taxon>
    </lineage>
</organism>
<dbReference type="GO" id="GO:0051213">
    <property type="term" value="F:dioxygenase activity"/>
    <property type="evidence" value="ECO:0007669"/>
    <property type="project" value="UniProtKB-KW"/>
</dbReference>
<dbReference type="PROSITE" id="PS00082">
    <property type="entry name" value="EXTRADIOL_DIOXYGENAS"/>
    <property type="match status" value="1"/>
</dbReference>
<dbReference type="PROSITE" id="PS51819">
    <property type="entry name" value="VOC"/>
    <property type="match status" value="2"/>
</dbReference>
<keyword evidence="7 8" id="KW-0408">Iron</keyword>
<feature type="domain" description="VOC" evidence="9">
    <location>
        <begin position="10"/>
        <end position="124"/>
    </location>
</feature>
<accession>A0A1M6XYC4</accession>
<dbReference type="SUPFAM" id="SSF54593">
    <property type="entry name" value="Glyoxalase/Bleomycin resistance protein/Dihydroxybiphenyl dioxygenase"/>
    <property type="match status" value="1"/>
</dbReference>
<keyword evidence="11" id="KW-1185">Reference proteome</keyword>
<evidence type="ECO:0000256" key="6">
    <source>
        <dbReference type="ARBA" id="ARBA00023002"/>
    </source>
</evidence>
<dbReference type="Pfam" id="PF00903">
    <property type="entry name" value="Glyoxalase"/>
    <property type="match status" value="2"/>
</dbReference>
<sequence>MSHHPFQILRAAHAELRVSDLSKSRAFYVDALGFVVSDETSTEIYLRGVEERNHHSLILKKSDTPAVGHLGFRVASNEDVEALYQFYLQQGCYVRLREPNEEKGQGLAVLVQDPFGFPVEFFSDMTALEPYHQKYHLHRGGAVRRMDHFNLFVPNFSAAFEFWQKELGFKLTEYVETDEEPQEKTAAWLCRKPSVHDIALMKGAGPRVHHIGFWMDDMMSIIRVCDILGGAAMHEHIERGPGRHGISNAFFLYLRDPDGHRIELYTSDYLTIDPDLQPIRWSAQDPRRQTLWGHSTPESWWKEASLVLDVQTSQRVAVSDYPPNGVAAQYIK</sequence>
<dbReference type="RefSeq" id="WP_072875349.1">
    <property type="nucleotide sequence ID" value="NZ_FRAF01000039.1"/>
</dbReference>
<comment type="cofactor">
    <cofactor evidence="1 8">
        <name>Fe(2+)</name>
        <dbReference type="ChEBI" id="CHEBI:29033"/>
    </cofactor>
</comment>
<dbReference type="STRING" id="1830138.SAMN05443507_1399"/>
<dbReference type="NCBIfam" id="TIGR02295">
    <property type="entry name" value="HpaD"/>
    <property type="match status" value="1"/>
</dbReference>
<dbReference type="InterPro" id="IPR000486">
    <property type="entry name" value="Xdiol_ring_cleave_dOase_1/2"/>
</dbReference>
<dbReference type="Proteomes" id="UP000184016">
    <property type="component" value="Unassembled WGS sequence"/>
</dbReference>
<comment type="similarity">
    <text evidence="2 8">Belongs to the extradiol ring-cleavage dioxygenase family.</text>
</comment>
<evidence type="ECO:0000256" key="1">
    <source>
        <dbReference type="ARBA" id="ARBA00001954"/>
    </source>
</evidence>
<evidence type="ECO:0000256" key="5">
    <source>
        <dbReference type="ARBA" id="ARBA00022964"/>
    </source>
</evidence>
<evidence type="ECO:0000259" key="9">
    <source>
        <dbReference type="PROSITE" id="PS51819"/>
    </source>
</evidence>
<name>A0A1M6XYC4_9BACL</name>
<feature type="domain" description="VOC" evidence="9">
    <location>
        <begin position="145"/>
        <end position="267"/>
    </location>
</feature>
<keyword evidence="5 8" id="KW-0223">Dioxygenase</keyword>
<dbReference type="InterPro" id="IPR037523">
    <property type="entry name" value="VOC_core"/>
</dbReference>
<reference evidence="11" key="1">
    <citation type="submission" date="2016-11" db="EMBL/GenBank/DDBJ databases">
        <authorList>
            <person name="Varghese N."/>
            <person name="Submissions S."/>
        </authorList>
    </citation>
    <scope>NUCLEOTIDE SEQUENCE [LARGE SCALE GENOMIC DNA]</scope>
    <source>
        <strain evidence="11">USBA-503</strain>
    </source>
</reference>
<dbReference type="GO" id="GO:0008198">
    <property type="term" value="F:ferrous iron binding"/>
    <property type="evidence" value="ECO:0007669"/>
    <property type="project" value="InterPro"/>
</dbReference>
<evidence type="ECO:0000256" key="7">
    <source>
        <dbReference type="ARBA" id="ARBA00023004"/>
    </source>
</evidence>